<keyword evidence="2" id="KW-0378">Hydrolase</keyword>
<evidence type="ECO:0000256" key="7">
    <source>
        <dbReference type="SAM" id="SignalP"/>
    </source>
</evidence>
<feature type="chain" id="PRO_5037119883" evidence="7">
    <location>
        <begin position="22"/>
        <end position="737"/>
    </location>
</feature>
<dbReference type="PANTHER" id="PTHR43739">
    <property type="entry name" value="XYLOGLUCANASE (EUROFUNG)"/>
    <property type="match status" value="1"/>
</dbReference>
<dbReference type="Gene3D" id="2.130.10.10">
    <property type="entry name" value="YVTN repeat-like/Quinoprotein amine dehydrogenase"/>
    <property type="match status" value="2"/>
</dbReference>
<keyword evidence="9" id="KW-1185">Reference proteome</keyword>
<dbReference type="SUPFAM" id="SSF110296">
    <property type="entry name" value="Oligoxyloglucan reducing end-specific cellobiohydrolase"/>
    <property type="match status" value="2"/>
</dbReference>
<reference evidence="8" key="1">
    <citation type="journal article" date="2016" name="Int. J. Syst. Evol. Microbiol.">
        <title>Pseudoxanthomonas helianthi sp. nov., isolated from roots of Jerusalem artichoke (Helianthus tuberosus).</title>
        <authorList>
            <person name="Kittiwongwattana C."/>
            <person name="Thawai C."/>
        </authorList>
    </citation>
    <scope>NUCLEOTIDE SEQUENCE</scope>
    <source>
        <strain evidence="8">110414</strain>
    </source>
</reference>
<evidence type="ECO:0000256" key="3">
    <source>
        <dbReference type="ARBA" id="ARBA00023277"/>
    </source>
</evidence>
<reference evidence="8" key="2">
    <citation type="submission" date="2021-03" db="EMBL/GenBank/DDBJ databases">
        <authorList>
            <person name="Cao W."/>
        </authorList>
    </citation>
    <scope>NUCLEOTIDE SEQUENCE</scope>
    <source>
        <strain evidence="8">110414</strain>
    </source>
</reference>
<dbReference type="RefSeq" id="WP_210535277.1">
    <property type="nucleotide sequence ID" value="NZ_JAGKTC010000001.1"/>
</dbReference>
<evidence type="ECO:0000313" key="8">
    <source>
        <dbReference type="EMBL" id="MBP3983425.1"/>
    </source>
</evidence>
<evidence type="ECO:0000256" key="1">
    <source>
        <dbReference type="ARBA" id="ARBA00022729"/>
    </source>
</evidence>
<organism evidence="8 9">
    <name type="scientific">Pseudoxanthomonas helianthi</name>
    <dbReference type="NCBI Taxonomy" id="1453541"/>
    <lineage>
        <taxon>Bacteria</taxon>
        <taxon>Pseudomonadati</taxon>
        <taxon>Pseudomonadota</taxon>
        <taxon>Gammaproteobacteria</taxon>
        <taxon>Lysobacterales</taxon>
        <taxon>Lysobacteraceae</taxon>
        <taxon>Pseudoxanthomonas</taxon>
    </lineage>
</organism>
<dbReference type="GO" id="GO:0016798">
    <property type="term" value="F:hydrolase activity, acting on glycosyl bonds"/>
    <property type="evidence" value="ECO:0007669"/>
    <property type="project" value="UniProtKB-KW"/>
</dbReference>
<feature type="signal peptide" evidence="7">
    <location>
        <begin position="1"/>
        <end position="21"/>
    </location>
</feature>
<evidence type="ECO:0000256" key="2">
    <source>
        <dbReference type="ARBA" id="ARBA00022801"/>
    </source>
</evidence>
<dbReference type="AlphaFoldDB" id="A0A940X2J2"/>
<dbReference type="GO" id="GO:0010411">
    <property type="term" value="P:xyloglucan metabolic process"/>
    <property type="evidence" value="ECO:0007669"/>
    <property type="project" value="TreeGrafter"/>
</dbReference>
<keyword evidence="5" id="KW-0624">Polysaccharide degradation</keyword>
<dbReference type="InterPro" id="IPR015943">
    <property type="entry name" value="WD40/YVTN_repeat-like_dom_sf"/>
</dbReference>
<evidence type="ECO:0000313" key="9">
    <source>
        <dbReference type="Proteomes" id="UP000673447"/>
    </source>
</evidence>
<dbReference type="Proteomes" id="UP000673447">
    <property type="component" value="Unassembled WGS sequence"/>
</dbReference>
<sequence length="737" mass="79876">MHRLFPTFALLLFLLAPAVFAQEAPAGYRWYNVPVGGGGFVSGLVFHPGEKGLLYARTDMGGAYRWLPDAHRWQPLLDWMGEEDKGRFGVESIALDPADPERVYLAVGTYTTERSGNAAILRSSDRGRSFARSDLPFKLGANELGRGNGERLAVDPNDGRVLMLGSRTHGLWRSGDRGAHWSRVESFPAIATSPSASAENRWRRQQIGIVFVVFEPDSGKPGSPTPRIYAGVSTRETSLYVSEDAGASWHPVARQPVGLRPNHMVRAGDGAFYLSYGDEPGPDVMHDGAVWKFEPAQQRWTEVTPAPQSIDSEGDGFGWGAVAVDPRNPRTLIASTFCRYGPRDELFRSVDGGKTWKAVFAHSDFDHSASPWTAQATPHWLADLEIDPFDSDRALFVTGYGIWASRNLGAFDGGGRVQWRFDNIGLEETVPLALLSPPQGAHLISGLGDIDGFVHDALDKTTVQFARPPRYNNTHDLAMAGQATGVLARTGYFHDDPGNVPHAAYSRDGGRNWHVFASDPPGGGVAGRIALSADGKRAILQPRGGEHWLTADFGGHWQSARGLPKTAVAEGDRFDANLFHAFDTATGALFASVDGGMEFRQVAAAAEDAAAVGDDTRVELHPDPRHDGGVWIAAGSRGLQRWAAGKLVRLAGADTAQSLGLGKSASEGGSPVLFLFGRVAGKLGLYRSDDEGRQWRRIDDDAHRFGGVIRHVTGDPRVPGRVYFGTEGRGIWYGDPR</sequence>
<comment type="similarity">
    <text evidence="6">Belongs to the glycosyl hydrolase 74 family.</text>
</comment>
<dbReference type="EMBL" id="JAGKTC010000001">
    <property type="protein sequence ID" value="MBP3983425.1"/>
    <property type="molecule type" value="Genomic_DNA"/>
</dbReference>
<keyword evidence="3" id="KW-0119">Carbohydrate metabolism</keyword>
<evidence type="ECO:0000256" key="6">
    <source>
        <dbReference type="ARBA" id="ARBA00037986"/>
    </source>
</evidence>
<keyword evidence="1 7" id="KW-0732">Signal</keyword>
<dbReference type="InterPro" id="IPR052025">
    <property type="entry name" value="Xyloglucanase_GH74"/>
</dbReference>
<evidence type="ECO:0000256" key="4">
    <source>
        <dbReference type="ARBA" id="ARBA00023295"/>
    </source>
</evidence>
<gene>
    <name evidence="8" type="ORF">J5837_03225</name>
</gene>
<dbReference type="PANTHER" id="PTHR43739:SF2">
    <property type="entry name" value="OLIGOXYLOGLUCAN-REDUCING END-SPECIFIC XYLOGLUCANASE-RELATED"/>
    <property type="match status" value="1"/>
</dbReference>
<name>A0A940X2J2_9GAMM</name>
<dbReference type="GO" id="GO:0000272">
    <property type="term" value="P:polysaccharide catabolic process"/>
    <property type="evidence" value="ECO:0007669"/>
    <property type="project" value="UniProtKB-KW"/>
</dbReference>
<comment type="caution">
    <text evidence="8">The sequence shown here is derived from an EMBL/GenBank/DDBJ whole genome shotgun (WGS) entry which is preliminary data.</text>
</comment>
<evidence type="ECO:0000256" key="5">
    <source>
        <dbReference type="ARBA" id="ARBA00023326"/>
    </source>
</evidence>
<accession>A0A940X2J2</accession>
<dbReference type="CDD" id="cd15482">
    <property type="entry name" value="Sialidase_non-viral"/>
    <property type="match status" value="1"/>
</dbReference>
<proteinExistence type="inferred from homology"/>
<protein>
    <submittedName>
        <fullName evidence="8">Cellulase</fullName>
    </submittedName>
</protein>
<keyword evidence="4" id="KW-0326">Glycosidase</keyword>